<proteinExistence type="predicted"/>
<evidence type="ECO:0000256" key="1">
    <source>
        <dbReference type="SAM" id="MobiDB-lite"/>
    </source>
</evidence>
<feature type="compositionally biased region" description="Polar residues" evidence="1">
    <location>
        <begin position="1"/>
        <end position="18"/>
    </location>
</feature>
<keyword evidence="3" id="KW-1185">Reference proteome</keyword>
<dbReference type="EMBL" id="JBBPBN010000056">
    <property type="protein sequence ID" value="KAK8989843.1"/>
    <property type="molecule type" value="Genomic_DNA"/>
</dbReference>
<comment type="caution">
    <text evidence="2">The sequence shown here is derived from an EMBL/GenBank/DDBJ whole genome shotgun (WGS) entry which is preliminary data.</text>
</comment>
<sequence>MQFSIFQQPSSQNQTPQGSEKRKSQNLFVDFTLIPSKKRTWDSSLFLSEITDLPDPISPSLNFGNTEH</sequence>
<accession>A0ABR2PN27</accession>
<feature type="region of interest" description="Disordered" evidence="1">
    <location>
        <begin position="1"/>
        <end position="24"/>
    </location>
</feature>
<gene>
    <name evidence="2" type="ORF">V6N11_064258</name>
</gene>
<dbReference type="Proteomes" id="UP001396334">
    <property type="component" value="Unassembled WGS sequence"/>
</dbReference>
<name>A0ABR2PN27_9ROSI</name>
<reference evidence="2 3" key="1">
    <citation type="journal article" date="2024" name="G3 (Bethesda)">
        <title>Genome assembly of Hibiscus sabdariffa L. provides insights into metabolisms of medicinal natural products.</title>
        <authorList>
            <person name="Kim T."/>
        </authorList>
    </citation>
    <scope>NUCLEOTIDE SEQUENCE [LARGE SCALE GENOMIC DNA]</scope>
    <source>
        <strain evidence="2">TK-2024</strain>
        <tissue evidence="2">Old leaves</tissue>
    </source>
</reference>
<evidence type="ECO:0000313" key="2">
    <source>
        <dbReference type="EMBL" id="KAK8989843.1"/>
    </source>
</evidence>
<organism evidence="2 3">
    <name type="scientific">Hibiscus sabdariffa</name>
    <name type="common">roselle</name>
    <dbReference type="NCBI Taxonomy" id="183260"/>
    <lineage>
        <taxon>Eukaryota</taxon>
        <taxon>Viridiplantae</taxon>
        <taxon>Streptophyta</taxon>
        <taxon>Embryophyta</taxon>
        <taxon>Tracheophyta</taxon>
        <taxon>Spermatophyta</taxon>
        <taxon>Magnoliopsida</taxon>
        <taxon>eudicotyledons</taxon>
        <taxon>Gunneridae</taxon>
        <taxon>Pentapetalae</taxon>
        <taxon>rosids</taxon>
        <taxon>malvids</taxon>
        <taxon>Malvales</taxon>
        <taxon>Malvaceae</taxon>
        <taxon>Malvoideae</taxon>
        <taxon>Hibiscus</taxon>
    </lineage>
</organism>
<evidence type="ECO:0000313" key="3">
    <source>
        <dbReference type="Proteomes" id="UP001396334"/>
    </source>
</evidence>
<protein>
    <submittedName>
        <fullName evidence="2">Uncharacterized protein</fullName>
    </submittedName>
</protein>